<sequence>MTQAVTSRPSHAELIVTACRRVSDAMLAVEGTEPTPLSVVHLFESQAFILAPTDGDAMAAVHEADGLAAMLEITDCAPIDLRERVRSLIWLNGTLFPVPAGLERDLAVEIATEHPDDGLLDVGHGHSLLRLQLNSAVIATGSGAASVTAGELAGASPDPFWEYENDWIAHLDADHADMVGQFARKLPSHLRTGRVRPLGLDRFGIRFRIEGPDGDNDVRLSFPRPVTDVQELSYALRGLAGCPFINSLPE</sequence>
<feature type="domain" description="DUF2470" evidence="1">
    <location>
        <begin position="165"/>
        <end position="236"/>
    </location>
</feature>
<dbReference type="InterPro" id="IPR037119">
    <property type="entry name" value="Haem_oxidase_HugZ-like_sf"/>
</dbReference>
<dbReference type="AlphaFoldDB" id="A0A857LUJ3"/>
<reference evidence="2" key="1">
    <citation type="journal article" date="2021" name="Nat. Microbiol.">
        <title>Cocultivation of an ultrasmall environmental parasitic bacterium with lytic ability against bacteria associated with wastewater foams.</title>
        <authorList>
            <person name="Batinovic S."/>
            <person name="Rose J.J.A."/>
            <person name="Ratcliffe J."/>
            <person name="Seviour R.J."/>
            <person name="Petrovski S."/>
        </authorList>
    </citation>
    <scope>NUCLEOTIDE SEQUENCE</scope>
    <source>
        <strain evidence="2">CON44</strain>
    </source>
</reference>
<dbReference type="RefSeq" id="WP_005190739.1">
    <property type="nucleotide sequence ID" value="NZ_CP045804.1"/>
</dbReference>
<dbReference type="SUPFAM" id="SSF50475">
    <property type="entry name" value="FMN-binding split barrel"/>
    <property type="match status" value="1"/>
</dbReference>
<dbReference type="InterPro" id="IPR019595">
    <property type="entry name" value="DUF2470"/>
</dbReference>
<organism evidence="2">
    <name type="scientific">Gordonia amarae</name>
    <dbReference type="NCBI Taxonomy" id="36821"/>
    <lineage>
        <taxon>Bacteria</taxon>
        <taxon>Bacillati</taxon>
        <taxon>Actinomycetota</taxon>
        <taxon>Actinomycetes</taxon>
        <taxon>Mycobacteriales</taxon>
        <taxon>Gordoniaceae</taxon>
        <taxon>Gordonia</taxon>
    </lineage>
</organism>
<proteinExistence type="predicted"/>
<gene>
    <name evidence="2" type="ORF">GII30_22875</name>
</gene>
<dbReference type="EMBL" id="CP045810">
    <property type="protein sequence ID" value="QHN41624.1"/>
    <property type="molecule type" value="Genomic_DNA"/>
</dbReference>
<dbReference type="Gene3D" id="3.20.180.10">
    <property type="entry name" value="PNP-oxidase-like"/>
    <property type="match status" value="1"/>
</dbReference>
<evidence type="ECO:0000313" key="2">
    <source>
        <dbReference type="EMBL" id="QHN41624.1"/>
    </source>
</evidence>
<evidence type="ECO:0000259" key="1">
    <source>
        <dbReference type="Pfam" id="PF10615"/>
    </source>
</evidence>
<name>A0A857LUJ3_9ACTN</name>
<accession>A0A857LUJ3</accession>
<protein>
    <submittedName>
        <fullName evidence="2">DUF2470 domain-containing protein</fullName>
    </submittedName>
</protein>
<dbReference type="Pfam" id="PF10615">
    <property type="entry name" value="DUF2470"/>
    <property type="match status" value="1"/>
</dbReference>